<dbReference type="Proteomes" id="UP000306602">
    <property type="component" value="Unassembled WGS sequence"/>
</dbReference>
<sequence>MITTTNTMVYIGNFADMDTDETDFDVELRDTVLGTYDAFSDLEVVDITSYDANDDSAIFDDESGNGDYVEYTQGGVFHSSRPDASMLYQARVTDVNGTVHDIEVVLVQMTNGDVFVGDKENLGNFDNLTIRSIELYAPGNHNAYGYYTWQNAENTTVCFCAGTLLRTARGLRDIAALRRGDLVMTLDDGWAVIDWIGGTVLGTPGHNAAIRIGAGALAPGVPRRTLCVSPQHRILIRSRIAERMFGQKEILVAAKRLLGLPSIGQDPPGKPVHYIHLSLLRHHLIEAEGCWSESLFPGEMARKGLPPEIARAAFAETDGTDATPARLIPPGRRVARLLARHRKNALPLVGPDRATHPHL</sequence>
<dbReference type="RefSeq" id="WP_136461275.1">
    <property type="nucleotide sequence ID" value="NZ_SRKY01000001.1"/>
</dbReference>
<protein>
    <recommendedName>
        <fullName evidence="1">Hedgehog/Intein (Hint) domain-containing protein</fullName>
    </recommendedName>
</protein>
<dbReference type="SUPFAM" id="SSF51294">
    <property type="entry name" value="Hedgehog/intein (Hint) domain"/>
    <property type="match status" value="1"/>
</dbReference>
<name>A0A4S4NFL2_9RHOB</name>
<evidence type="ECO:0000313" key="3">
    <source>
        <dbReference type="Proteomes" id="UP000306602"/>
    </source>
</evidence>
<evidence type="ECO:0000259" key="1">
    <source>
        <dbReference type="Pfam" id="PF13403"/>
    </source>
</evidence>
<reference evidence="2 3" key="1">
    <citation type="submission" date="2019-04" db="EMBL/GenBank/DDBJ databases">
        <title>Shimia ponticola sp. nov., isolated from seawater.</title>
        <authorList>
            <person name="Kim Y.-O."/>
            <person name="Yoon J.-H."/>
        </authorList>
    </citation>
    <scope>NUCLEOTIDE SEQUENCE [LARGE SCALE GENOMIC DNA]</scope>
    <source>
        <strain evidence="2 3">MYP11</strain>
    </source>
</reference>
<organism evidence="2 3">
    <name type="scientific">Aliishimia ponticola</name>
    <dbReference type="NCBI Taxonomy" id="2499833"/>
    <lineage>
        <taxon>Bacteria</taxon>
        <taxon>Pseudomonadati</taxon>
        <taxon>Pseudomonadota</taxon>
        <taxon>Alphaproteobacteria</taxon>
        <taxon>Rhodobacterales</taxon>
        <taxon>Paracoccaceae</taxon>
        <taxon>Aliishimia</taxon>
    </lineage>
</organism>
<dbReference type="InterPro" id="IPR036844">
    <property type="entry name" value="Hint_dom_sf"/>
</dbReference>
<gene>
    <name evidence="2" type="ORF">E4Z66_02090</name>
</gene>
<comment type="caution">
    <text evidence="2">The sequence shown here is derived from an EMBL/GenBank/DDBJ whole genome shotgun (WGS) entry which is preliminary data.</text>
</comment>
<dbReference type="OrthoDB" id="7655157at2"/>
<keyword evidence="3" id="KW-1185">Reference proteome</keyword>
<feature type="domain" description="Hedgehog/Intein (Hint)" evidence="1">
    <location>
        <begin position="157"/>
        <end position="298"/>
    </location>
</feature>
<dbReference type="Pfam" id="PF13403">
    <property type="entry name" value="Hint_2"/>
    <property type="match status" value="1"/>
</dbReference>
<proteinExistence type="predicted"/>
<dbReference type="EMBL" id="SRKY01000001">
    <property type="protein sequence ID" value="THH38382.1"/>
    <property type="molecule type" value="Genomic_DNA"/>
</dbReference>
<dbReference type="InterPro" id="IPR028992">
    <property type="entry name" value="Hedgehog/Intein_dom"/>
</dbReference>
<accession>A0A4S4NFL2</accession>
<dbReference type="AlphaFoldDB" id="A0A4S4NFL2"/>
<evidence type="ECO:0000313" key="2">
    <source>
        <dbReference type="EMBL" id="THH38382.1"/>
    </source>
</evidence>